<protein>
    <recommendedName>
        <fullName evidence="3">Retrotransposon Copia-like N-terminal domain-containing protein</fullName>
    </recommendedName>
</protein>
<name>A0A835MQ08_9ROSI</name>
<comment type="caution">
    <text evidence="1">The sequence shown here is derived from an EMBL/GenBank/DDBJ whole genome shotgun (WGS) entry which is preliminary data.</text>
</comment>
<dbReference type="Proteomes" id="UP000657918">
    <property type="component" value="Unassembled WGS sequence"/>
</dbReference>
<evidence type="ECO:0000313" key="1">
    <source>
        <dbReference type="EMBL" id="KAF9674662.1"/>
    </source>
</evidence>
<dbReference type="EMBL" id="JADGMS010000010">
    <property type="protein sequence ID" value="KAF9674662.1"/>
    <property type="molecule type" value="Genomic_DNA"/>
</dbReference>
<organism evidence="1 2">
    <name type="scientific">Salix dunnii</name>
    <dbReference type="NCBI Taxonomy" id="1413687"/>
    <lineage>
        <taxon>Eukaryota</taxon>
        <taxon>Viridiplantae</taxon>
        <taxon>Streptophyta</taxon>
        <taxon>Embryophyta</taxon>
        <taxon>Tracheophyta</taxon>
        <taxon>Spermatophyta</taxon>
        <taxon>Magnoliopsida</taxon>
        <taxon>eudicotyledons</taxon>
        <taxon>Gunneridae</taxon>
        <taxon>Pentapetalae</taxon>
        <taxon>rosids</taxon>
        <taxon>fabids</taxon>
        <taxon>Malpighiales</taxon>
        <taxon>Salicaceae</taxon>
        <taxon>Saliceae</taxon>
        <taxon>Salix</taxon>
    </lineage>
</organism>
<dbReference type="OrthoDB" id="1752387at2759"/>
<dbReference type="AlphaFoldDB" id="A0A835MQ08"/>
<sequence length="248" mass="28172">MSSSAAIYTPPNNLLQFVSVKLEGPSSYLNWSSQIEDALSIHDLLCYVDGTESSQCFSSPSISNVNRLKRQLQGLQQGGLNWSNCGEHAKAIADQLVAIGKPVDEADLISPLNTDYTPFVSYCYFAQREKHLSLFDFQSELFAFETLLESQQRSMQIDHNKFVMMAHKLGEGQHFTSPPNLKYYSRNRNGNVGSSNNEQSFTNTERVPAWANNLTFDPYVCQICGKRNHMAFDCFHRYDYNYQGRHPP</sequence>
<dbReference type="PANTHER" id="PTHR47481:SF31">
    <property type="entry name" value="OS01G0873500 PROTEIN"/>
    <property type="match status" value="1"/>
</dbReference>
<dbReference type="PANTHER" id="PTHR47481">
    <property type="match status" value="1"/>
</dbReference>
<proteinExistence type="predicted"/>
<evidence type="ECO:0008006" key="3">
    <source>
        <dbReference type="Google" id="ProtNLM"/>
    </source>
</evidence>
<gene>
    <name evidence="1" type="ORF">SADUNF_Sadunf10G0150300</name>
</gene>
<evidence type="ECO:0000313" key="2">
    <source>
        <dbReference type="Proteomes" id="UP000657918"/>
    </source>
</evidence>
<keyword evidence="2" id="KW-1185">Reference proteome</keyword>
<accession>A0A835MQ08</accession>
<reference evidence="1 2" key="1">
    <citation type="submission" date="2020-10" db="EMBL/GenBank/DDBJ databases">
        <title>Plant Genome Project.</title>
        <authorList>
            <person name="Zhang R.-G."/>
        </authorList>
    </citation>
    <scope>NUCLEOTIDE SEQUENCE [LARGE SCALE GENOMIC DNA]</scope>
    <source>
        <strain evidence="1">FAFU-HL-1</strain>
        <tissue evidence="1">Leaf</tissue>
    </source>
</reference>